<dbReference type="GO" id="GO:0006032">
    <property type="term" value="P:chitin catabolic process"/>
    <property type="evidence" value="ECO:0007669"/>
    <property type="project" value="UniProtKB-KW"/>
</dbReference>
<evidence type="ECO:0000256" key="3">
    <source>
        <dbReference type="ARBA" id="ARBA00023024"/>
    </source>
</evidence>
<feature type="non-terminal residue" evidence="12">
    <location>
        <position position="328"/>
    </location>
</feature>
<keyword evidence="10" id="KW-0732">Signal</keyword>
<evidence type="ECO:0000256" key="6">
    <source>
        <dbReference type="ARBA" id="ARBA00023326"/>
    </source>
</evidence>
<protein>
    <submittedName>
        <fullName evidence="12">Glycoside hydrolase family 18 protein</fullName>
    </submittedName>
</protein>
<dbReference type="InterPro" id="IPR011583">
    <property type="entry name" value="Chitinase_II/V-like_cat"/>
</dbReference>
<keyword evidence="6" id="KW-0624">Polysaccharide degradation</keyword>
<feature type="signal peptide" evidence="10">
    <location>
        <begin position="1"/>
        <end position="18"/>
    </location>
</feature>
<evidence type="ECO:0000313" key="13">
    <source>
        <dbReference type="Proteomes" id="UP000070444"/>
    </source>
</evidence>
<dbReference type="Gene3D" id="3.20.20.80">
    <property type="entry name" value="Glycosidases"/>
    <property type="match status" value="1"/>
</dbReference>
<comment type="similarity">
    <text evidence="8">Belongs to the glycosyl hydrolase 18 family.</text>
</comment>
<dbReference type="PROSITE" id="PS51910">
    <property type="entry name" value="GH18_2"/>
    <property type="match status" value="1"/>
</dbReference>
<dbReference type="AlphaFoldDB" id="A0A137P2Z9"/>
<feature type="compositionally biased region" description="Polar residues" evidence="9">
    <location>
        <begin position="298"/>
        <end position="307"/>
    </location>
</feature>
<dbReference type="InterPro" id="IPR017853">
    <property type="entry name" value="GH"/>
</dbReference>
<organism evidence="12 13">
    <name type="scientific">Conidiobolus coronatus (strain ATCC 28846 / CBS 209.66 / NRRL 28638)</name>
    <name type="common">Delacroixia coronata</name>
    <dbReference type="NCBI Taxonomy" id="796925"/>
    <lineage>
        <taxon>Eukaryota</taxon>
        <taxon>Fungi</taxon>
        <taxon>Fungi incertae sedis</taxon>
        <taxon>Zoopagomycota</taxon>
        <taxon>Entomophthoromycotina</taxon>
        <taxon>Entomophthoromycetes</taxon>
        <taxon>Entomophthorales</taxon>
        <taxon>Ancylistaceae</taxon>
        <taxon>Conidiobolus</taxon>
    </lineage>
</organism>
<evidence type="ECO:0000256" key="5">
    <source>
        <dbReference type="ARBA" id="ARBA00023295"/>
    </source>
</evidence>
<dbReference type="PANTHER" id="PTHR11177">
    <property type="entry name" value="CHITINASE"/>
    <property type="match status" value="1"/>
</dbReference>
<evidence type="ECO:0000256" key="10">
    <source>
        <dbReference type="SAM" id="SignalP"/>
    </source>
</evidence>
<evidence type="ECO:0000256" key="8">
    <source>
        <dbReference type="RuleBase" id="RU004453"/>
    </source>
</evidence>
<evidence type="ECO:0000313" key="12">
    <source>
        <dbReference type="EMBL" id="KXN69393.1"/>
    </source>
</evidence>
<comment type="catalytic activity">
    <reaction evidence="1">
        <text>Random endo-hydrolysis of N-acetyl-beta-D-glucosaminide (1-&gt;4)-beta-linkages in chitin and chitodextrins.</text>
        <dbReference type="EC" id="3.2.1.14"/>
    </reaction>
</comment>
<evidence type="ECO:0000256" key="1">
    <source>
        <dbReference type="ARBA" id="ARBA00000822"/>
    </source>
</evidence>
<dbReference type="Proteomes" id="UP000070444">
    <property type="component" value="Unassembled WGS sequence"/>
</dbReference>
<accession>A0A137P2Z9</accession>
<evidence type="ECO:0000256" key="9">
    <source>
        <dbReference type="SAM" id="MobiDB-lite"/>
    </source>
</evidence>
<evidence type="ECO:0000256" key="2">
    <source>
        <dbReference type="ARBA" id="ARBA00022801"/>
    </source>
</evidence>
<reference evidence="12 13" key="1">
    <citation type="journal article" date="2015" name="Genome Biol. Evol.">
        <title>Phylogenomic analyses indicate that early fungi evolved digesting cell walls of algal ancestors of land plants.</title>
        <authorList>
            <person name="Chang Y."/>
            <person name="Wang S."/>
            <person name="Sekimoto S."/>
            <person name="Aerts A.L."/>
            <person name="Choi C."/>
            <person name="Clum A."/>
            <person name="LaButti K.M."/>
            <person name="Lindquist E.A."/>
            <person name="Yee Ngan C."/>
            <person name="Ohm R.A."/>
            <person name="Salamov A.A."/>
            <person name="Grigoriev I.V."/>
            <person name="Spatafora J.W."/>
            <person name="Berbee M.L."/>
        </authorList>
    </citation>
    <scope>NUCLEOTIDE SEQUENCE [LARGE SCALE GENOMIC DNA]</scope>
    <source>
        <strain evidence="12 13">NRRL 28638</strain>
    </source>
</reference>
<evidence type="ECO:0000256" key="7">
    <source>
        <dbReference type="RuleBase" id="RU000489"/>
    </source>
</evidence>
<dbReference type="OrthoDB" id="76388at2759"/>
<gene>
    <name evidence="12" type="ORF">CONCODRAFT_8186</name>
</gene>
<dbReference type="OMA" id="VNSHELM"/>
<keyword evidence="2 7" id="KW-0378">Hydrolase</keyword>
<dbReference type="GO" id="GO:0005576">
    <property type="term" value="C:extracellular region"/>
    <property type="evidence" value="ECO:0007669"/>
    <property type="project" value="TreeGrafter"/>
</dbReference>
<sequence length="328" mass="36744">MKLNIFYLCLSLISPVISQNRNRRNTVVLGYFAPWNGGEIENLPLGKYTHINYSFGLLYKKNDPAHIVIDPNSDAPNMRKLVARAHRFNTSVSLSVGGWTGGQTFSTVVKKADLRKKFINECIVFLRDTTWTDPKTGQKGWGFDGIDIDWEYPGKQGISCNAVDKMDTANYEVLLRELRHEIDKQFPRVHKLITAAVSVTPFAGSDGKPMKDVSSIMRYFDYISIMAYDLFGPWSDTTGPNAPLDADPAHTDSKESANQAITWWLSAKAPANKLVVGTPFYGRTAKAKENMLLHRDNMYQQKESTTPKGDESDSQEVSTVCPEAPTYS</sequence>
<dbReference type="Pfam" id="PF00704">
    <property type="entry name" value="Glyco_hydro_18"/>
    <property type="match status" value="1"/>
</dbReference>
<dbReference type="GO" id="GO:0008843">
    <property type="term" value="F:endochitinase activity"/>
    <property type="evidence" value="ECO:0007669"/>
    <property type="project" value="UniProtKB-EC"/>
</dbReference>
<dbReference type="GO" id="GO:0008061">
    <property type="term" value="F:chitin binding"/>
    <property type="evidence" value="ECO:0007669"/>
    <property type="project" value="InterPro"/>
</dbReference>
<feature type="chain" id="PRO_5007294416" evidence="10">
    <location>
        <begin position="19"/>
        <end position="328"/>
    </location>
</feature>
<dbReference type="InterPro" id="IPR001579">
    <property type="entry name" value="Glyco_hydro_18_chit_AS"/>
</dbReference>
<proteinExistence type="inferred from homology"/>
<dbReference type="GO" id="GO:0000272">
    <property type="term" value="P:polysaccharide catabolic process"/>
    <property type="evidence" value="ECO:0007669"/>
    <property type="project" value="UniProtKB-KW"/>
</dbReference>
<keyword evidence="13" id="KW-1185">Reference proteome</keyword>
<dbReference type="SMART" id="SM00636">
    <property type="entry name" value="Glyco_18"/>
    <property type="match status" value="1"/>
</dbReference>
<feature type="region of interest" description="Disordered" evidence="9">
    <location>
        <begin position="293"/>
        <end position="328"/>
    </location>
</feature>
<dbReference type="STRING" id="796925.A0A137P2Z9"/>
<dbReference type="PROSITE" id="PS01095">
    <property type="entry name" value="GH18_1"/>
    <property type="match status" value="1"/>
</dbReference>
<evidence type="ECO:0000259" key="11">
    <source>
        <dbReference type="PROSITE" id="PS51910"/>
    </source>
</evidence>
<dbReference type="SUPFAM" id="SSF51445">
    <property type="entry name" value="(Trans)glycosidases"/>
    <property type="match status" value="1"/>
</dbReference>
<feature type="domain" description="GH18" evidence="11">
    <location>
        <begin position="26"/>
        <end position="328"/>
    </location>
</feature>
<evidence type="ECO:0000256" key="4">
    <source>
        <dbReference type="ARBA" id="ARBA00023277"/>
    </source>
</evidence>
<keyword evidence="5 7" id="KW-0326">Glycosidase</keyword>
<name>A0A137P2Z9_CONC2</name>
<keyword evidence="4" id="KW-0119">Carbohydrate metabolism</keyword>
<dbReference type="PANTHER" id="PTHR11177:SF392">
    <property type="entry name" value="HAP41P"/>
    <property type="match status" value="1"/>
</dbReference>
<dbReference type="InterPro" id="IPR001223">
    <property type="entry name" value="Glyco_hydro18_cat"/>
</dbReference>
<dbReference type="InterPro" id="IPR050314">
    <property type="entry name" value="Glycosyl_Hydrlase_18"/>
</dbReference>
<dbReference type="EMBL" id="KQ964536">
    <property type="protein sequence ID" value="KXN69393.1"/>
    <property type="molecule type" value="Genomic_DNA"/>
</dbReference>
<keyword evidence="3" id="KW-0146">Chitin degradation</keyword>